<dbReference type="AlphaFoldDB" id="A0A1I7IRZ1"/>
<dbReference type="InterPro" id="IPR010870">
    <property type="entry name" value="Porin_O/P"/>
</dbReference>
<name>A0A1I7IRZ1_9FLAO</name>
<sequence>MRIGWFVTCMLAMTLSLQAQEKQEEKWYERLSLGGYMQVRYNGLFETNPDLYCEQCDENWGSEGGGLSFRRIRFKIKGQITPHIFVYFQPDFAKSVGEEHFVGRVKDAYVDVGVDEASEFRFRIGQSKVPYGYENMQSSSHRIPLDRDDAMNSGMKDERDLGVFFYWATQKQRRLWKQLRKAGLSGGDFGMFAFGFYNGQTANHYDENKEFHLVTRFTFPITIGNQVIEPGIQAYTGKYVVTEHGSTIEVNPDGYVDQRVGASFVLYPQPFGIQAEYNIGKGPEYDVATQSIAVKPLQGGYITCSYYIHKWGQDFYPFVRYQYYDGGKKHELDARSYAVHDTEVGVEWHPFKHFELVTEYTFSDRRFEDDVNPFNHQKGSLMRIQAQVKF</sequence>
<feature type="chain" id="PRO_5011436790" evidence="1">
    <location>
        <begin position="20"/>
        <end position="390"/>
    </location>
</feature>
<organism evidence="2 3">
    <name type="scientific">Pustulibacterium marinum</name>
    <dbReference type="NCBI Taxonomy" id="1224947"/>
    <lineage>
        <taxon>Bacteria</taxon>
        <taxon>Pseudomonadati</taxon>
        <taxon>Bacteroidota</taxon>
        <taxon>Flavobacteriia</taxon>
        <taxon>Flavobacteriales</taxon>
        <taxon>Flavobacteriaceae</taxon>
        <taxon>Pustulibacterium</taxon>
    </lineage>
</organism>
<protein>
    <submittedName>
        <fullName evidence="2">Phosphate-selective porin</fullName>
    </submittedName>
</protein>
<dbReference type="Proteomes" id="UP000199138">
    <property type="component" value="Unassembled WGS sequence"/>
</dbReference>
<dbReference type="InterPro" id="IPR023614">
    <property type="entry name" value="Porin_dom_sf"/>
</dbReference>
<keyword evidence="3" id="KW-1185">Reference proteome</keyword>
<dbReference type="STRING" id="1224947.SAMN05216480_12039"/>
<dbReference type="OrthoDB" id="9807854at2"/>
<dbReference type="RefSeq" id="WP_093026467.1">
    <property type="nucleotide sequence ID" value="NZ_FPBK01000020.1"/>
</dbReference>
<evidence type="ECO:0000313" key="2">
    <source>
        <dbReference type="EMBL" id="SFU75667.1"/>
    </source>
</evidence>
<evidence type="ECO:0000313" key="3">
    <source>
        <dbReference type="Proteomes" id="UP000199138"/>
    </source>
</evidence>
<feature type="signal peptide" evidence="1">
    <location>
        <begin position="1"/>
        <end position="19"/>
    </location>
</feature>
<dbReference type="SUPFAM" id="SSF56935">
    <property type="entry name" value="Porins"/>
    <property type="match status" value="1"/>
</dbReference>
<keyword evidence="1" id="KW-0732">Signal</keyword>
<gene>
    <name evidence="2" type="ORF">SAMN05216480_12039</name>
</gene>
<accession>A0A1I7IRZ1</accession>
<evidence type="ECO:0000256" key="1">
    <source>
        <dbReference type="SAM" id="SignalP"/>
    </source>
</evidence>
<proteinExistence type="predicted"/>
<dbReference type="Gene3D" id="2.40.160.10">
    <property type="entry name" value="Porin"/>
    <property type="match status" value="1"/>
</dbReference>
<dbReference type="EMBL" id="FPBK01000020">
    <property type="protein sequence ID" value="SFU75667.1"/>
    <property type="molecule type" value="Genomic_DNA"/>
</dbReference>
<reference evidence="3" key="1">
    <citation type="submission" date="2016-10" db="EMBL/GenBank/DDBJ databases">
        <authorList>
            <person name="Varghese N."/>
            <person name="Submissions S."/>
        </authorList>
    </citation>
    <scope>NUCLEOTIDE SEQUENCE [LARGE SCALE GENOMIC DNA]</scope>
    <source>
        <strain evidence="3">CGMCC 1.12333</strain>
    </source>
</reference>
<dbReference type="Pfam" id="PF07396">
    <property type="entry name" value="Porin_O_P"/>
    <property type="match status" value="1"/>
</dbReference>